<sequence length="88" mass="9939">MPRCSMECRSPGQRPEMNDEVCLTGVTHTKYTSHYKGVVVSRRLSRHDGRGGQGLFSTDCSYFSTVKRRSRSTSKLLRQLRGSSTLLI</sequence>
<name>A0A151NE05_ALLMI</name>
<dbReference type="EMBL" id="AKHW03003207">
    <property type="protein sequence ID" value="KYO35002.1"/>
    <property type="molecule type" value="Genomic_DNA"/>
</dbReference>
<organism evidence="1 2">
    <name type="scientific">Alligator mississippiensis</name>
    <name type="common">American alligator</name>
    <dbReference type="NCBI Taxonomy" id="8496"/>
    <lineage>
        <taxon>Eukaryota</taxon>
        <taxon>Metazoa</taxon>
        <taxon>Chordata</taxon>
        <taxon>Craniata</taxon>
        <taxon>Vertebrata</taxon>
        <taxon>Euteleostomi</taxon>
        <taxon>Archelosauria</taxon>
        <taxon>Archosauria</taxon>
        <taxon>Crocodylia</taxon>
        <taxon>Alligatoridae</taxon>
        <taxon>Alligatorinae</taxon>
        <taxon>Alligator</taxon>
    </lineage>
</organism>
<accession>A0A151NE05</accession>
<keyword evidence="2" id="KW-1185">Reference proteome</keyword>
<evidence type="ECO:0000313" key="1">
    <source>
        <dbReference type="EMBL" id="KYO35002.1"/>
    </source>
</evidence>
<evidence type="ECO:0000313" key="2">
    <source>
        <dbReference type="Proteomes" id="UP000050525"/>
    </source>
</evidence>
<dbReference type="AlphaFoldDB" id="A0A151NE05"/>
<comment type="caution">
    <text evidence="1">The sequence shown here is derived from an EMBL/GenBank/DDBJ whole genome shotgun (WGS) entry which is preliminary data.</text>
</comment>
<reference evidence="1 2" key="1">
    <citation type="journal article" date="2012" name="Genome Biol.">
        <title>Sequencing three crocodilian genomes to illuminate the evolution of archosaurs and amniotes.</title>
        <authorList>
            <person name="St John J.A."/>
            <person name="Braun E.L."/>
            <person name="Isberg S.R."/>
            <person name="Miles L.G."/>
            <person name="Chong A.Y."/>
            <person name="Gongora J."/>
            <person name="Dalzell P."/>
            <person name="Moran C."/>
            <person name="Bed'hom B."/>
            <person name="Abzhanov A."/>
            <person name="Burgess S.C."/>
            <person name="Cooksey A.M."/>
            <person name="Castoe T.A."/>
            <person name="Crawford N.G."/>
            <person name="Densmore L.D."/>
            <person name="Drew J.C."/>
            <person name="Edwards S.V."/>
            <person name="Faircloth B.C."/>
            <person name="Fujita M.K."/>
            <person name="Greenwold M.J."/>
            <person name="Hoffmann F.G."/>
            <person name="Howard J.M."/>
            <person name="Iguchi T."/>
            <person name="Janes D.E."/>
            <person name="Khan S.Y."/>
            <person name="Kohno S."/>
            <person name="de Koning A.J."/>
            <person name="Lance S.L."/>
            <person name="McCarthy F.M."/>
            <person name="McCormack J.E."/>
            <person name="Merchant M.E."/>
            <person name="Peterson D.G."/>
            <person name="Pollock D.D."/>
            <person name="Pourmand N."/>
            <person name="Raney B.J."/>
            <person name="Roessler K.A."/>
            <person name="Sanford J.R."/>
            <person name="Sawyer R.H."/>
            <person name="Schmidt C.J."/>
            <person name="Triplett E.W."/>
            <person name="Tuberville T.D."/>
            <person name="Venegas-Anaya M."/>
            <person name="Howard J.T."/>
            <person name="Jarvis E.D."/>
            <person name="Guillette L.J.Jr."/>
            <person name="Glenn T.C."/>
            <person name="Green R.E."/>
            <person name="Ray D.A."/>
        </authorList>
    </citation>
    <scope>NUCLEOTIDE SEQUENCE [LARGE SCALE GENOMIC DNA]</scope>
    <source>
        <strain evidence="1">KSC_2009_1</strain>
    </source>
</reference>
<dbReference type="Proteomes" id="UP000050525">
    <property type="component" value="Unassembled WGS sequence"/>
</dbReference>
<gene>
    <name evidence="1" type="ORF">Y1Q_0000918</name>
</gene>
<protein>
    <submittedName>
        <fullName evidence="1">Uncharacterized protein</fullName>
    </submittedName>
</protein>
<proteinExistence type="predicted"/>